<accession>Q4A5F1</accession>
<dbReference type="eggNOG" id="COG0577">
    <property type="taxonomic scope" value="Bacteria"/>
</dbReference>
<keyword evidence="3 6" id="KW-0812">Transmembrane</keyword>
<sequence>MLIILFSKDIMWNLFKETFLSLFKNKITIIGLTILVFLSTAVFVLLNDASSSIKKEYSRYTKQSKLHDITVDLNIPNSGSAYNDGYYINSLDRNLGGSFYDRPIHYIKSDYKTTSNILDINNIKDEYINLSSFVDDSNYVNKYLAKDDFLRFYNIYDPNSTSALKLQLNFNQPQKTFTLPEDYSFQVYNKVNNAYQVDFNNFVINLNDEIHFDKTYKLSDIATITFDNSKAIVSQLSTLFINVVSKQATFDILKGRQWVEEKSGYRVTMNDLVKFLKLTKTSQNNFIYNLNLANASDAYSNLNSSSETNDIFNAALKDTFTFNLLSSKRLDFKNPTSIIFRKATSYKVPNVIAAQRENIEYFERKHYTTTYDKDNADKWLGSYKIVIDNLKDQNNGEIPKEFSDFSYWYKNVSVYFIRYDNNGRLDEQNKEKVLDFNSFVSLDEVKNTKLSIGPLDDQYPNTFFYNYLLKEPQTIEQIEKFSNITTQQYNNLINPDILSNTFNYIKNQAKKVTQNSIVKYVEKKFGKDNLGLRQTVTVESVDNSGNKSVFNFINLGNANNEINGVKLNVDKPFYESQDSTALSTLNNQDLASYFKTRELDPYVVQTLLLNAKHNFSSDRDYIIPEFDYWNVTYTKNTSNTVENLSNVKIYKLANFIGDNPKPNSEYNKFNGYGIFSYGDDFVLVKAVYDDDGKITHWVNADVVPSFNDVVRGGDIERFFRQRNLTLELQYINPNGWVKVDNLFSNIVYLPFYFRAPKPDLIAEALNNNSIEKGMQEIQKALLNTDLYKKGFITTNEIFVLIASATKVANDNNFAKIYAEGNINLNIVPKMVYQLIYELSHNPTGEYVSKILTSFLTTAKQYVNTKEGLAKEIKNLSSIFSIFGFNEILQFLSLDALTKIIENPSKVIDGLLQIVSSIDFRNFADKIKEFLDTEYDKVTTINEIDYTRKFSLYEIGTWLLESIDQKRFKDGVNTIIDSINPSGIIEYVKQIFGPILGNSFGELLNKLDAFKNTDTQYKNLTTGIKELVSLLDFNTLRSSLAEATEIHTFQIENSLIDPITKKPFTKIENFTAGVINNADVVKSLLRALFSVPGSDKTFKDIIIKMLNISSKGQVIQISNDQSLIIPADDPDKLGLFDLINLLGNSQQSFSESKVEEKNGFTYGSDLFSNIITFLILHEKDSVLNFRNLNNTEKFIAANVFRWDSKSRVTQKDIAAEIQKWAKIVKLFEYRPNANRYSKELSLSNLATYSLNFTSTNNNNLFWQTTSNLIRQLVPIAEPTKFNYVKDGYQSMILWWDILFSDEKISYQRKLDFAKDLLKLANEPSVIDSFNSFDLFQPSAENIIQHKKTNFGVSRSIANPERMRELFFTKSGSRYTNIYLQKLADKYPEFREFIENNELLITQEFSYLASSDMYVRQGEDSNLDNQVPLKYKGLRSNLADNFLNGIASNNLIRDNLDVIQYILKVGYSNNIGGINPVFLSLLGISNILIDPVLRYSNPQYLIWALADTSSVNLNQDSVISNLAYFIQNKLVNFYNLINGNSNTLNVLLNNLFKDYPSINPINEYDSYQTIAIDNDFFEKLKEKTDADLENNLFLGINFTDFLLNVINSITSLNAANNVLVFNQNSSYVAKANYAWLQQNNKKIYSGEIPDNPIKMLALLNSLPEDNILNVNGVKFIIIGQEITADYLYPVIDEENLQVDTKSQGIIYVNQNGFDRIRNSYRNNVVKEYVVSKIPGETTDEQKSEIRNNIENYVQETIDDSAKIQRTYLTNELDGINPERSLRVRIIDSIISSINKSLIALTGILIFFVTVSVIFIIKRYIFNKNKVIGILISQGYSPWEIVFSMTTFSIFIIFFGGILGYVVGFTSQAAVIHVIKNYWTLPIVTLNFSWVSLLVTLMIPFLAITVLIYSITISSLRFKSIDLMSGVYEVKLGRVQRIFSSLFKSKKITTKFSASLIFNSFWKLFSFGTSIFLTSIVTIFAFTATTVFDKAINETYKNRLYNYKYDLKTPTVESNAYKTFNGSTLDNQLYVPLGHSSEINSYAGDYFRPGFSNSINTNFANGNPEYNDPHVLTQFSLNIRINGGVSVDPFNLIFNSLPDSQKNKIIVIRNIIGKELEKTQDNLVYNSNNEIDISKTSKINKVGFFGYIPDNLVIQNGKFWYFQYNDAKNEYERVQITTGAYRNEYRQFLINGYKKLYEDPKKTQDFLISFGGIYLDNRFDETYTYAQAIFNDNSINLYGYRPDSKQIQVYDNNVNILKKINDEFDANPDLNEPIPLIINEVARYKYLLQRNQIITLKIENTTDRFKEKFDKEINPNRELSDNTYKFKIVDISKTYINTEFIIPHQAANLITKLDKLNFGEDTGPFNGILSKNEIPSLLLSSASLYSYSNFWGVVAAIDTNSMSRIDKVALFNSLFGSKLTNPNDFTEGVLKTNGYSDFEIAKFINPNFNQNDRNAIYDNYHQTINNPDGAINKFLAAYNDMPYVIVASNLDAKNIELSFTTITANTVKVIITFVSIIFFITSIVILIIFSTILINENTKNIAIWSILGYSNKEKVKMFFGIFIPFILVAFLLAIPLAIAIMQIFSITLTYVASIAIPSMINAVNIFATLGVVLGVFSITSVILWINMNKIKAVDLLKGK</sequence>
<reference evidence="8 9" key="1">
    <citation type="journal article" date="2005" name="J. Bacteriol.">
        <title>Swine and poultry pathogens: the complete genome sequences of two strains of Mycoplasma hyopneumoniae and a strain of Mycoplasma synoviae.</title>
        <authorList>
            <person name="Vasconcelos A.T."/>
            <person name="Ferreira H.B."/>
            <person name="Bizarro C.V."/>
            <person name="Bonatto S.L."/>
            <person name="Carvalho M.O."/>
            <person name="Pinto P.M."/>
            <person name="Almeida D.F."/>
            <person name="Almeida L.G."/>
            <person name="Almeida R."/>
            <person name="Alves-Filho L."/>
            <person name="Assuncao E.N."/>
            <person name="Azevedo V.A."/>
            <person name="Bogo M.R."/>
            <person name="Brigido M.M."/>
            <person name="Brocchi M."/>
            <person name="Burity H.A."/>
            <person name="Camargo A.A."/>
            <person name="Camargo S.S."/>
            <person name="Carepo M.S."/>
            <person name="Carraro D.M."/>
            <person name="de Mattos Cascardo J.C."/>
            <person name="Castro L.A."/>
            <person name="Cavalcanti G."/>
            <person name="Chemale G."/>
            <person name="Collevatti R.G."/>
            <person name="Cunha C.W."/>
            <person name="Dallagiovanna B."/>
            <person name="Dambros B.P."/>
            <person name="Dellagostin O.A."/>
            <person name="Falcao C."/>
            <person name="Fantinatti-Garboggini F."/>
            <person name="Felipe M.S."/>
            <person name="Fiorentin L."/>
            <person name="Franco G.R."/>
            <person name="Freitas N.S."/>
            <person name="Frias D."/>
            <person name="Grangeiro T.B."/>
            <person name="Grisard E.C."/>
            <person name="Guimaraes C.T."/>
            <person name="Hungria M."/>
            <person name="Jardim S.N."/>
            <person name="Krieger M.A."/>
            <person name="Laurino J.P."/>
            <person name="Lima L.F."/>
            <person name="Lopes M.I."/>
            <person name="Loreto E.L."/>
            <person name="Madeira H.M."/>
            <person name="Manfio G.P."/>
            <person name="Maranhao A.Q."/>
            <person name="Martinkovics C.T."/>
            <person name="Medeiros S.R."/>
            <person name="Moreira M.A."/>
            <person name="Neiva M."/>
            <person name="Ramalho-Neto C.E."/>
            <person name="Nicolas M.F."/>
            <person name="Oliveira S.C."/>
            <person name="Paixao R.F."/>
            <person name="Pedrosa F.O."/>
            <person name="Pena S.D."/>
            <person name="Pereira M."/>
            <person name="Pereira-Ferrari L."/>
            <person name="Piffer I."/>
            <person name="Pinto L.S."/>
            <person name="Potrich D.P."/>
            <person name="Salim A.C."/>
            <person name="Santos F.R."/>
            <person name="Schmitt R."/>
            <person name="Schneider M.P."/>
            <person name="Schrank A."/>
            <person name="Schrank I.S."/>
            <person name="Schuck A.F."/>
            <person name="Seuanez H.N."/>
            <person name="Silva D.W."/>
            <person name="Silva R."/>
            <person name="Silva S.C."/>
            <person name="Soares C.M."/>
            <person name="Souza K.R."/>
            <person name="Souza R.C."/>
            <person name="Staats C.C."/>
            <person name="Steffens M.B."/>
            <person name="Teixeira S.M."/>
            <person name="Urmenyi T.P."/>
            <person name="Vainstein M.H."/>
            <person name="Zuccherato L.W."/>
            <person name="Simpson A.J."/>
            <person name="Zaha A."/>
        </authorList>
    </citation>
    <scope>NUCLEOTIDE SEQUENCE [LARGE SCALE GENOMIC DNA]</scope>
    <source>
        <strain evidence="8 9">53</strain>
    </source>
</reference>
<dbReference type="HOGENOM" id="CLU_227594_0_0_14"/>
<feature type="domain" description="ABC3 transporter permease C-terminal" evidence="7">
    <location>
        <begin position="2510"/>
        <end position="2627"/>
    </location>
</feature>
<evidence type="ECO:0000256" key="6">
    <source>
        <dbReference type="SAM" id="Phobius"/>
    </source>
</evidence>
<dbReference type="Pfam" id="PF02687">
    <property type="entry name" value="FtsX"/>
    <property type="match status" value="2"/>
</dbReference>
<gene>
    <name evidence="8" type="ordered locus">MS53_0613</name>
</gene>
<feature type="transmembrane region" description="Helical" evidence="6">
    <location>
        <begin position="1838"/>
        <end position="1860"/>
    </location>
</feature>
<feature type="transmembrane region" description="Helical" evidence="6">
    <location>
        <begin position="2602"/>
        <end position="2622"/>
    </location>
</feature>
<keyword evidence="5 6" id="KW-0472">Membrane</keyword>
<dbReference type="GO" id="GO:0005886">
    <property type="term" value="C:plasma membrane"/>
    <property type="evidence" value="ECO:0007669"/>
    <property type="project" value="UniProtKB-SubCell"/>
</dbReference>
<dbReference type="EMBL" id="AE017245">
    <property type="protein sequence ID" value="AAZ44020.2"/>
    <property type="molecule type" value="Genomic_DNA"/>
</dbReference>
<evidence type="ECO:0000256" key="3">
    <source>
        <dbReference type="ARBA" id="ARBA00022692"/>
    </source>
</evidence>
<feature type="domain" description="ABC3 transporter permease C-terminal" evidence="7">
    <location>
        <begin position="1798"/>
        <end position="1917"/>
    </location>
</feature>
<dbReference type="KEGG" id="msy:MS53_0613"/>
<keyword evidence="2" id="KW-1003">Cell membrane</keyword>
<evidence type="ECO:0000259" key="7">
    <source>
        <dbReference type="Pfam" id="PF02687"/>
    </source>
</evidence>
<feature type="transmembrane region" description="Helical" evidence="6">
    <location>
        <begin position="2552"/>
        <end position="2582"/>
    </location>
</feature>
<keyword evidence="4 6" id="KW-1133">Transmembrane helix</keyword>
<dbReference type="InterPro" id="IPR003838">
    <property type="entry name" value="ABC3_permease_C"/>
</dbReference>
<evidence type="ECO:0000256" key="2">
    <source>
        <dbReference type="ARBA" id="ARBA00022475"/>
    </source>
</evidence>
<dbReference type="PANTHER" id="PTHR30287">
    <property type="entry name" value="MEMBRANE COMPONENT OF PREDICTED ABC SUPERFAMILY METABOLITE UPTAKE TRANSPORTER"/>
    <property type="match status" value="1"/>
</dbReference>
<dbReference type="STRING" id="262723.MS53_0613"/>
<protein>
    <submittedName>
        <fullName evidence="8">Putative ABC transporter permease protein</fullName>
    </submittedName>
</protein>
<comment type="subcellular location">
    <subcellularLocation>
        <location evidence="1">Cell membrane</location>
        <topology evidence="1">Multi-pass membrane protein</topology>
    </subcellularLocation>
</comment>
<feature type="transmembrane region" description="Helical" evidence="6">
    <location>
        <begin position="1795"/>
        <end position="1818"/>
    </location>
</feature>
<evidence type="ECO:0000313" key="8">
    <source>
        <dbReference type="EMBL" id="AAZ44020.2"/>
    </source>
</evidence>
<dbReference type="PANTHER" id="PTHR30287:SF1">
    <property type="entry name" value="INNER MEMBRANE PROTEIN"/>
    <property type="match status" value="1"/>
</dbReference>
<dbReference type="Proteomes" id="UP000000549">
    <property type="component" value="Chromosome"/>
</dbReference>
<evidence type="ECO:0000313" key="9">
    <source>
        <dbReference type="Proteomes" id="UP000000549"/>
    </source>
</evidence>
<feature type="transmembrane region" description="Helical" evidence="6">
    <location>
        <begin position="2506"/>
        <end position="2531"/>
    </location>
</feature>
<keyword evidence="9" id="KW-1185">Reference proteome</keyword>
<evidence type="ECO:0000256" key="1">
    <source>
        <dbReference type="ARBA" id="ARBA00004651"/>
    </source>
</evidence>
<dbReference type="InterPro" id="IPR038766">
    <property type="entry name" value="Membrane_comp_ABC_pdt"/>
</dbReference>
<proteinExistence type="predicted"/>
<feature type="transmembrane region" description="Helical" evidence="6">
    <location>
        <begin position="1880"/>
        <end position="1906"/>
    </location>
</feature>
<evidence type="ECO:0000256" key="4">
    <source>
        <dbReference type="ARBA" id="ARBA00022989"/>
    </source>
</evidence>
<evidence type="ECO:0000256" key="5">
    <source>
        <dbReference type="ARBA" id="ARBA00023136"/>
    </source>
</evidence>
<organism evidence="8 9">
    <name type="scientific">Mycoplasmopsis synoviae (strain 53)</name>
    <name type="common">Mycoplasma synoviae</name>
    <dbReference type="NCBI Taxonomy" id="262723"/>
    <lineage>
        <taxon>Bacteria</taxon>
        <taxon>Bacillati</taxon>
        <taxon>Mycoplasmatota</taxon>
        <taxon>Mycoplasmoidales</taxon>
        <taxon>Metamycoplasmataceae</taxon>
        <taxon>Mycoplasmopsis</taxon>
    </lineage>
</organism>
<feature type="transmembrane region" description="Helical" evidence="6">
    <location>
        <begin position="1958"/>
        <end position="1979"/>
    </location>
</feature>
<name>Q4A5F1_MYCS5</name>
<feature type="transmembrane region" description="Helical" evidence="6">
    <location>
        <begin position="27"/>
        <end position="46"/>
    </location>
</feature>